<gene>
    <name evidence="12" type="primary">LOC113696345</name>
</gene>
<feature type="domain" description="Protein kinase" evidence="10">
    <location>
        <begin position="26"/>
        <end position="285"/>
    </location>
</feature>
<dbReference type="GO" id="GO:0005524">
    <property type="term" value="F:ATP binding"/>
    <property type="evidence" value="ECO:0007669"/>
    <property type="project" value="UniProtKB-KW"/>
</dbReference>
<evidence type="ECO:0000256" key="9">
    <source>
        <dbReference type="ARBA" id="ARBA00051693"/>
    </source>
</evidence>
<protein>
    <recommendedName>
        <fullName evidence="6">mitogen-activated protein kinase kinase</fullName>
        <ecNumber evidence="6">2.7.12.2</ecNumber>
    </recommendedName>
</protein>
<reference evidence="12" key="2">
    <citation type="submission" date="2025-08" db="UniProtKB">
        <authorList>
            <consortium name="RefSeq"/>
        </authorList>
    </citation>
    <scope>IDENTIFICATION</scope>
    <source>
        <tissue evidence="12">Leaves</tissue>
    </source>
</reference>
<dbReference type="PANTHER" id="PTHR48013">
    <property type="entry name" value="DUAL SPECIFICITY MITOGEN-ACTIVATED PROTEIN KINASE KINASE 5-RELATED"/>
    <property type="match status" value="1"/>
</dbReference>
<keyword evidence="2" id="KW-0547">Nucleotide-binding</keyword>
<dbReference type="PROSITE" id="PS50011">
    <property type="entry name" value="PROTEIN_KINASE_DOM"/>
    <property type="match status" value="1"/>
</dbReference>
<comment type="catalytic activity">
    <reaction evidence="7">
        <text>L-seryl-[protein] + ATP = O-phospho-L-seryl-[protein] + ADP + H(+)</text>
        <dbReference type="Rhea" id="RHEA:17989"/>
        <dbReference type="Rhea" id="RHEA-COMP:9863"/>
        <dbReference type="Rhea" id="RHEA-COMP:11604"/>
        <dbReference type="ChEBI" id="CHEBI:15378"/>
        <dbReference type="ChEBI" id="CHEBI:29999"/>
        <dbReference type="ChEBI" id="CHEBI:30616"/>
        <dbReference type="ChEBI" id="CHEBI:83421"/>
        <dbReference type="ChEBI" id="CHEBI:456216"/>
        <dbReference type="EC" id="2.7.12.2"/>
    </reaction>
</comment>
<evidence type="ECO:0000256" key="3">
    <source>
        <dbReference type="ARBA" id="ARBA00022777"/>
    </source>
</evidence>
<accession>A0A6P6SZU3</accession>
<name>A0A6P6SZU3_COFAR</name>
<keyword evidence="4" id="KW-0067">ATP-binding</keyword>
<evidence type="ECO:0000259" key="10">
    <source>
        <dbReference type="PROSITE" id="PS50011"/>
    </source>
</evidence>
<comment type="catalytic activity">
    <reaction evidence="8">
        <text>L-threonyl-[protein] + ATP = O-phospho-L-threonyl-[protein] + ADP + H(+)</text>
        <dbReference type="Rhea" id="RHEA:46608"/>
        <dbReference type="Rhea" id="RHEA-COMP:11060"/>
        <dbReference type="Rhea" id="RHEA-COMP:11605"/>
        <dbReference type="ChEBI" id="CHEBI:15378"/>
        <dbReference type="ChEBI" id="CHEBI:30013"/>
        <dbReference type="ChEBI" id="CHEBI:30616"/>
        <dbReference type="ChEBI" id="CHEBI:61977"/>
        <dbReference type="ChEBI" id="CHEBI:456216"/>
        <dbReference type="EC" id="2.7.12.2"/>
    </reaction>
</comment>
<keyword evidence="1" id="KW-0808">Transferase</keyword>
<dbReference type="AlphaFoldDB" id="A0A6P6SZU3"/>
<dbReference type="Proteomes" id="UP001652660">
    <property type="component" value="Chromosome 6e"/>
</dbReference>
<evidence type="ECO:0000256" key="7">
    <source>
        <dbReference type="ARBA" id="ARBA00049014"/>
    </source>
</evidence>
<dbReference type="Gene3D" id="3.30.200.20">
    <property type="entry name" value="Phosphorylase Kinase, domain 1"/>
    <property type="match status" value="1"/>
</dbReference>
<dbReference type="SUPFAM" id="SSF56112">
    <property type="entry name" value="Protein kinase-like (PK-like)"/>
    <property type="match status" value="1"/>
</dbReference>
<dbReference type="SMART" id="SM00220">
    <property type="entry name" value="S_TKc"/>
    <property type="match status" value="1"/>
</dbReference>
<evidence type="ECO:0000313" key="12">
    <source>
        <dbReference type="RefSeq" id="XP_027071573.1"/>
    </source>
</evidence>
<dbReference type="InterPro" id="IPR000719">
    <property type="entry name" value="Prot_kinase_dom"/>
</dbReference>
<evidence type="ECO:0000256" key="8">
    <source>
        <dbReference type="ARBA" id="ARBA00049299"/>
    </source>
</evidence>
<evidence type="ECO:0000313" key="11">
    <source>
        <dbReference type="Proteomes" id="UP001652660"/>
    </source>
</evidence>
<sequence>MTPPSNWWLPMVDPPLGVPTINLADYEYDTRLGWGSIGYVDRVRHKPTGRLYALKAVRIHDHQRCQNRVREYMALAPTLDYRSIVKCHGVQTERGYSRLLYDLMTSPLSGFQTHDMEILSHIADNILFGLQYLRKKNIVFKFLSPSNIFYDDADMAFKIGDVGAPKDLLFDLDCQPVPNVEAERYVAPELLSYMVRLSVEGVENWDVWSLGMCLLEFYLGKFPIDYDKRKDTKGVSLPFFMAGMPNPPRAPPEAWPPFRHFIELCLQRSPADRASVDQLLSHEFVLTFDFEHQEGKGKNEGDRLD</sequence>
<dbReference type="Gene3D" id="1.10.510.10">
    <property type="entry name" value="Transferase(Phosphotransferase) domain 1"/>
    <property type="match status" value="1"/>
</dbReference>
<dbReference type="RefSeq" id="XP_027071573.1">
    <property type="nucleotide sequence ID" value="XM_027215772.1"/>
</dbReference>
<dbReference type="Pfam" id="PF00069">
    <property type="entry name" value="Pkinase"/>
    <property type="match status" value="1"/>
</dbReference>
<dbReference type="EC" id="2.7.12.2" evidence="6"/>
<comment type="similarity">
    <text evidence="5">Belongs to the protein kinase superfamily. STE Ser/Thr protein kinase family. MAP kinase kinase subfamily.</text>
</comment>
<organism evidence="11 12">
    <name type="scientific">Coffea arabica</name>
    <name type="common">Arabian coffee</name>
    <dbReference type="NCBI Taxonomy" id="13443"/>
    <lineage>
        <taxon>Eukaryota</taxon>
        <taxon>Viridiplantae</taxon>
        <taxon>Streptophyta</taxon>
        <taxon>Embryophyta</taxon>
        <taxon>Tracheophyta</taxon>
        <taxon>Spermatophyta</taxon>
        <taxon>Magnoliopsida</taxon>
        <taxon>eudicotyledons</taxon>
        <taxon>Gunneridae</taxon>
        <taxon>Pentapetalae</taxon>
        <taxon>asterids</taxon>
        <taxon>lamiids</taxon>
        <taxon>Gentianales</taxon>
        <taxon>Rubiaceae</taxon>
        <taxon>Ixoroideae</taxon>
        <taxon>Gardenieae complex</taxon>
        <taxon>Bertiereae - Coffeeae clade</taxon>
        <taxon>Coffeeae</taxon>
        <taxon>Coffea</taxon>
    </lineage>
</organism>
<evidence type="ECO:0000256" key="1">
    <source>
        <dbReference type="ARBA" id="ARBA00022679"/>
    </source>
</evidence>
<reference evidence="11" key="1">
    <citation type="journal article" date="2025" name="Foods">
        <title>Unveiling the Microbial Signatures of Arabica Coffee Cherries: Insights into Ripeness Specific Diversity, Functional Traits, and Implications for Quality and Safety.</title>
        <authorList>
            <consortium name="RefSeq"/>
            <person name="Tenea G.N."/>
            <person name="Cifuentes V."/>
            <person name="Reyes P."/>
            <person name="Cevallos-Vallejos M."/>
        </authorList>
    </citation>
    <scope>NUCLEOTIDE SEQUENCE [LARGE SCALE GENOMIC DNA]</scope>
</reference>
<keyword evidence="11" id="KW-1185">Reference proteome</keyword>
<dbReference type="GeneID" id="113696345"/>
<dbReference type="GO" id="GO:0004708">
    <property type="term" value="F:MAP kinase kinase activity"/>
    <property type="evidence" value="ECO:0007669"/>
    <property type="project" value="UniProtKB-EC"/>
</dbReference>
<evidence type="ECO:0000256" key="2">
    <source>
        <dbReference type="ARBA" id="ARBA00022741"/>
    </source>
</evidence>
<dbReference type="PANTHER" id="PTHR48013:SF9">
    <property type="entry name" value="DUAL SPECIFICITY MITOGEN-ACTIVATED PROTEIN KINASE KINASE 5"/>
    <property type="match status" value="1"/>
</dbReference>
<evidence type="ECO:0000256" key="5">
    <source>
        <dbReference type="ARBA" id="ARBA00038035"/>
    </source>
</evidence>
<proteinExistence type="inferred from homology"/>
<keyword evidence="3 12" id="KW-0418">Kinase</keyword>
<dbReference type="InterPro" id="IPR011009">
    <property type="entry name" value="Kinase-like_dom_sf"/>
</dbReference>
<evidence type="ECO:0000256" key="4">
    <source>
        <dbReference type="ARBA" id="ARBA00022840"/>
    </source>
</evidence>
<evidence type="ECO:0000256" key="6">
    <source>
        <dbReference type="ARBA" id="ARBA00038999"/>
    </source>
</evidence>
<dbReference type="OrthoDB" id="1834023at2759"/>
<comment type="catalytic activity">
    <reaction evidence="9">
        <text>L-tyrosyl-[protein] + ATP = O-phospho-L-tyrosyl-[protein] + ADP + H(+)</text>
        <dbReference type="Rhea" id="RHEA:10596"/>
        <dbReference type="Rhea" id="RHEA-COMP:10136"/>
        <dbReference type="Rhea" id="RHEA-COMP:20101"/>
        <dbReference type="ChEBI" id="CHEBI:15378"/>
        <dbReference type="ChEBI" id="CHEBI:30616"/>
        <dbReference type="ChEBI" id="CHEBI:46858"/>
        <dbReference type="ChEBI" id="CHEBI:61978"/>
        <dbReference type="ChEBI" id="CHEBI:456216"/>
        <dbReference type="EC" id="2.7.12.2"/>
    </reaction>
</comment>